<dbReference type="EMBL" id="FOSF01000003">
    <property type="protein sequence ID" value="SFJ81593.1"/>
    <property type="molecule type" value="Genomic_DNA"/>
</dbReference>
<organism evidence="7 8">
    <name type="scientific">Succinivibrio dextrinosolvens</name>
    <dbReference type="NCBI Taxonomy" id="83771"/>
    <lineage>
        <taxon>Bacteria</taxon>
        <taxon>Pseudomonadati</taxon>
        <taxon>Pseudomonadota</taxon>
        <taxon>Gammaproteobacteria</taxon>
        <taxon>Aeromonadales</taxon>
        <taxon>Succinivibrionaceae</taxon>
        <taxon>Succinivibrio</taxon>
    </lineage>
</organism>
<dbReference type="OrthoDB" id="9778264at2"/>
<feature type="active site" description="Proton donor/acceptor" evidence="5">
    <location>
        <position position="182"/>
    </location>
</feature>
<dbReference type="InterPro" id="IPR013520">
    <property type="entry name" value="Ribonucl_H"/>
</dbReference>
<name>A0A662Z6K2_9GAMM</name>
<feature type="binding site" evidence="5">
    <location>
        <position position="24"/>
    </location>
    <ligand>
        <name>Mg(2+)</name>
        <dbReference type="ChEBI" id="CHEBI:18420"/>
        <label>2</label>
        <note>catalytic</note>
    </ligand>
</feature>
<comment type="caution">
    <text evidence="5">Lacks conserved residue(s) required for the propagation of feature annotation.</text>
</comment>
<evidence type="ECO:0000256" key="5">
    <source>
        <dbReference type="HAMAP-Rule" id="MF_00157"/>
    </source>
</evidence>
<dbReference type="SUPFAM" id="SSF53098">
    <property type="entry name" value="Ribonuclease H-like"/>
    <property type="match status" value="1"/>
</dbReference>
<dbReference type="PANTHER" id="PTHR30231:SF2">
    <property type="entry name" value="RIBONUCLEASE T"/>
    <property type="match status" value="1"/>
</dbReference>
<evidence type="ECO:0000256" key="3">
    <source>
        <dbReference type="ARBA" id="ARBA00022801"/>
    </source>
</evidence>
<dbReference type="NCBIfam" id="TIGR01298">
    <property type="entry name" value="RNaseT"/>
    <property type="match status" value="1"/>
</dbReference>
<evidence type="ECO:0000256" key="1">
    <source>
        <dbReference type="ARBA" id="ARBA00022694"/>
    </source>
</evidence>
<dbReference type="RefSeq" id="WP_074838627.1">
    <property type="nucleotide sequence ID" value="NZ_CP047056.1"/>
</dbReference>
<keyword evidence="5" id="KW-0460">Magnesium</keyword>
<dbReference type="GO" id="GO:0005829">
    <property type="term" value="C:cytosol"/>
    <property type="evidence" value="ECO:0007669"/>
    <property type="project" value="TreeGrafter"/>
</dbReference>
<feature type="site" description="Important for substrate binding and specificity" evidence="5">
    <location>
        <position position="125"/>
    </location>
</feature>
<dbReference type="Gene3D" id="3.30.420.10">
    <property type="entry name" value="Ribonuclease H-like superfamily/Ribonuclease H"/>
    <property type="match status" value="1"/>
</dbReference>
<dbReference type="Proteomes" id="UP000243374">
    <property type="component" value="Unassembled WGS sequence"/>
</dbReference>
<feature type="binding site" evidence="5">
    <location>
        <position position="182"/>
    </location>
    <ligand>
        <name>Mg(2+)</name>
        <dbReference type="ChEBI" id="CHEBI:18420"/>
        <label>2</label>
        <note>catalytic</note>
    </ligand>
</feature>
<dbReference type="InterPro" id="IPR005987">
    <property type="entry name" value="RNase_T"/>
</dbReference>
<evidence type="ECO:0000256" key="4">
    <source>
        <dbReference type="ARBA" id="ARBA00022839"/>
    </source>
</evidence>
<protein>
    <recommendedName>
        <fullName evidence="5">Ribonuclease T</fullName>
        <ecNumber evidence="5">3.1.13.-</ecNumber>
    </recommendedName>
    <alternativeName>
        <fullName evidence="5">Exoribonuclease T</fullName>
        <shortName evidence="5">RNase T</shortName>
    </alternativeName>
</protein>
<dbReference type="InterPro" id="IPR012337">
    <property type="entry name" value="RNaseH-like_sf"/>
</dbReference>
<evidence type="ECO:0000256" key="2">
    <source>
        <dbReference type="ARBA" id="ARBA00022722"/>
    </source>
</evidence>
<sequence>MSDLQSNTYSIKDRFRQFYPVIVDVETAGLDPKTDALIEVSMMTVKMDEKGMLVPDEQYHANIRPFPGSLVKQANIDFLGIDPFDESRNLVSEEDALIPMFKAIAKKVKANKCKRAILVGHNGSFDLGFIKAATERLNYKRSPFHPFSVCDTASLSMLVYGQSVLVKACIAAGIDFDLDKAHGAEYDTKMECLLFCKIFNKFTTFCGVPEPVNEEIDYTKSSSESSDEGNKSE</sequence>
<comment type="function">
    <text evidence="5">Trims short 3' overhangs of a variety of RNA species, leaving a one or two nucleotide 3' overhang. Responsible for the end-turnover of tRNA: specifically removes the terminal AMP residue from uncharged tRNA (tRNA-C-C-A). Also appears to be involved in tRNA biosynthesis.</text>
</comment>
<proteinExistence type="inferred from homology"/>
<dbReference type="SMART" id="SM00479">
    <property type="entry name" value="EXOIII"/>
    <property type="match status" value="1"/>
</dbReference>
<evidence type="ECO:0000259" key="6">
    <source>
        <dbReference type="SMART" id="SM00479"/>
    </source>
</evidence>
<dbReference type="GO" id="GO:0000287">
    <property type="term" value="F:magnesium ion binding"/>
    <property type="evidence" value="ECO:0007669"/>
    <property type="project" value="UniProtKB-UniRule"/>
</dbReference>
<keyword evidence="1 5" id="KW-0819">tRNA processing</keyword>
<feature type="binding site" evidence="5">
    <location>
        <position position="187"/>
    </location>
    <ligand>
        <name>Mg(2+)</name>
        <dbReference type="ChEBI" id="CHEBI:18420"/>
        <label>2</label>
        <note>catalytic</note>
    </ligand>
</feature>
<dbReference type="GO" id="GO:0045004">
    <property type="term" value="P:DNA replication proofreading"/>
    <property type="evidence" value="ECO:0007669"/>
    <property type="project" value="TreeGrafter"/>
</dbReference>
<gene>
    <name evidence="5" type="primary">rnt</name>
    <name evidence="7" type="ORF">SAMN04487865_100331</name>
</gene>
<dbReference type="HAMAP" id="MF_00157">
    <property type="entry name" value="RNase_T"/>
    <property type="match status" value="1"/>
</dbReference>
<dbReference type="InterPro" id="IPR036397">
    <property type="entry name" value="RNaseH_sf"/>
</dbReference>
<accession>A0A662Z6K2</accession>
<dbReference type="GO" id="GO:0008408">
    <property type="term" value="F:3'-5' exonuclease activity"/>
    <property type="evidence" value="ECO:0007669"/>
    <property type="project" value="TreeGrafter"/>
</dbReference>
<comment type="subunit">
    <text evidence="5">Homodimer.</text>
</comment>
<comment type="similarity">
    <text evidence="5">Belongs to the RNase T family.</text>
</comment>
<keyword evidence="4 5" id="KW-0269">Exonuclease</keyword>
<reference evidence="7 8" key="1">
    <citation type="submission" date="2016-10" db="EMBL/GenBank/DDBJ databases">
        <authorList>
            <person name="Varghese N."/>
            <person name="Submissions S."/>
        </authorList>
    </citation>
    <scope>NUCLEOTIDE SEQUENCE [LARGE SCALE GENOMIC DNA]</scope>
    <source>
        <strain evidence="7 8">22B</strain>
    </source>
</reference>
<evidence type="ECO:0000313" key="8">
    <source>
        <dbReference type="Proteomes" id="UP000243374"/>
    </source>
</evidence>
<dbReference type="AlphaFoldDB" id="A0A662Z6K2"/>
<evidence type="ECO:0000313" key="7">
    <source>
        <dbReference type="EMBL" id="SFJ81593.1"/>
    </source>
</evidence>
<dbReference type="GO" id="GO:0016896">
    <property type="term" value="F:RNA exonuclease activity, producing 5'-phosphomonoesters"/>
    <property type="evidence" value="ECO:0007669"/>
    <property type="project" value="UniProtKB-UniRule"/>
</dbReference>
<dbReference type="GO" id="GO:0003676">
    <property type="term" value="F:nucleic acid binding"/>
    <property type="evidence" value="ECO:0007669"/>
    <property type="project" value="InterPro"/>
</dbReference>
<dbReference type="Pfam" id="PF00929">
    <property type="entry name" value="RNase_T"/>
    <property type="match status" value="1"/>
</dbReference>
<feature type="binding site" evidence="5">
    <location>
        <position position="26"/>
    </location>
    <ligand>
        <name>Mg(2+)</name>
        <dbReference type="ChEBI" id="CHEBI:18420"/>
        <label>2</label>
        <note>catalytic</note>
    </ligand>
</feature>
<keyword evidence="8" id="KW-1185">Reference proteome</keyword>
<dbReference type="GO" id="GO:0008033">
    <property type="term" value="P:tRNA processing"/>
    <property type="evidence" value="ECO:0007669"/>
    <property type="project" value="UniProtKB-KW"/>
</dbReference>
<keyword evidence="5" id="KW-0479">Metal-binding</keyword>
<feature type="site" description="Important for substrate binding and specificity" evidence="5">
    <location>
        <position position="78"/>
    </location>
</feature>
<feature type="domain" description="Exonuclease" evidence="6">
    <location>
        <begin position="19"/>
        <end position="204"/>
    </location>
</feature>
<keyword evidence="3 5" id="KW-0378">Hydrolase</keyword>
<comment type="cofactor">
    <cofactor evidence="5">
        <name>Mg(2+)</name>
        <dbReference type="ChEBI" id="CHEBI:18420"/>
    </cofactor>
    <text evidence="5">Binds two Mg(2+) per subunit. The active form of the enzyme binds two Mg(2+) ions in its active site. The first Mg(2+) forms only one salt bridge with the protein.</text>
</comment>
<keyword evidence="2 5" id="KW-0540">Nuclease</keyword>
<dbReference type="PANTHER" id="PTHR30231">
    <property type="entry name" value="DNA POLYMERASE III SUBUNIT EPSILON"/>
    <property type="match status" value="1"/>
</dbReference>
<feature type="binding site" evidence="5">
    <location>
        <position position="24"/>
    </location>
    <ligand>
        <name>Mg(2+)</name>
        <dbReference type="ChEBI" id="CHEBI:18420"/>
        <label>1</label>
        <note>catalytic</note>
    </ligand>
</feature>
<dbReference type="EC" id="3.1.13.-" evidence="5"/>
<feature type="site" description="Important for substrate binding and specificity" evidence="5">
    <location>
        <position position="147"/>
    </location>
</feature>